<keyword evidence="4" id="KW-1185">Reference proteome</keyword>
<dbReference type="AlphaFoldDB" id="A0A9E7QZU5"/>
<dbReference type="EMBL" id="CP104003">
    <property type="protein sequence ID" value="UWM52963.1"/>
    <property type="molecule type" value="Genomic_DNA"/>
</dbReference>
<dbReference type="GO" id="GO:0080120">
    <property type="term" value="P:CAAX-box protein maturation"/>
    <property type="evidence" value="ECO:0007669"/>
    <property type="project" value="UniProtKB-ARBA"/>
</dbReference>
<reference evidence="3" key="1">
    <citation type="submission" date="2022-09" db="EMBL/GenBank/DDBJ databases">
        <title>Diverse halophilic archaea isolated from saline environments.</title>
        <authorList>
            <person name="Cui H.-L."/>
        </authorList>
    </citation>
    <scope>NUCLEOTIDE SEQUENCE</scope>
    <source>
        <strain evidence="3">ZS-35-S2</strain>
    </source>
</reference>
<dbReference type="Pfam" id="PF02517">
    <property type="entry name" value="Rce1-like"/>
    <property type="match status" value="1"/>
</dbReference>
<sequence>MEGSTASNADRGQQLRSVGTSVGLTVAGFLTAVVVFGVGIVTIGAVGIDLQQQPILFAIAGIVLQGVGFGVAVVLYMAVTDNWGLVGLRVPTLRDVGWTVGGLVALFAGYLGIVAIVSLLNVTPAENSIVEAGQQNPGLVPLLIPLAILVVGPSEELLFRGAIQGVLRRSYSAVPAIAIASSLFGVAHVFALLGGPLSGILVYISVTFVLGMILGAIYERTENIVVPSLVHGVYNAILFTSLYFQVSGGV</sequence>
<evidence type="ECO:0000256" key="1">
    <source>
        <dbReference type="SAM" id="Phobius"/>
    </source>
</evidence>
<keyword evidence="3" id="KW-0645">Protease</keyword>
<feature type="domain" description="CAAX prenyl protease 2/Lysostaphin resistance protein A-like" evidence="2">
    <location>
        <begin position="141"/>
        <end position="237"/>
    </location>
</feature>
<protein>
    <submittedName>
        <fullName evidence="3">CPBP family intramembrane metalloprotease</fullName>
    </submittedName>
</protein>
<feature type="transmembrane region" description="Helical" evidence="1">
    <location>
        <begin position="200"/>
        <end position="218"/>
    </location>
</feature>
<keyword evidence="3" id="KW-0378">Hydrolase</keyword>
<keyword evidence="3" id="KW-0482">Metalloprotease</keyword>
<keyword evidence="1" id="KW-0812">Transmembrane</keyword>
<feature type="transmembrane region" description="Helical" evidence="1">
    <location>
        <begin position="21"/>
        <end position="48"/>
    </location>
</feature>
<gene>
    <name evidence="3" type="ORF">N0B31_12470</name>
</gene>
<feature type="transmembrane region" description="Helical" evidence="1">
    <location>
        <begin position="225"/>
        <end position="244"/>
    </location>
</feature>
<organism evidence="3 4">
    <name type="scientific">Salinirubellus salinus</name>
    <dbReference type="NCBI Taxonomy" id="1364945"/>
    <lineage>
        <taxon>Archaea</taxon>
        <taxon>Methanobacteriati</taxon>
        <taxon>Methanobacteriota</taxon>
        <taxon>Stenosarchaea group</taxon>
        <taxon>Halobacteria</taxon>
        <taxon>Halobacteriales</taxon>
        <taxon>Natronomonadaceae</taxon>
        <taxon>Salinirubellus</taxon>
    </lineage>
</organism>
<keyword evidence="1" id="KW-1133">Transmembrane helix</keyword>
<dbReference type="RefSeq" id="WP_260591958.1">
    <property type="nucleotide sequence ID" value="NZ_CP104003.1"/>
</dbReference>
<feature type="transmembrane region" description="Helical" evidence="1">
    <location>
        <begin position="171"/>
        <end position="194"/>
    </location>
</feature>
<evidence type="ECO:0000313" key="4">
    <source>
        <dbReference type="Proteomes" id="UP001057580"/>
    </source>
</evidence>
<dbReference type="PANTHER" id="PTHR36435">
    <property type="entry name" value="SLR1288 PROTEIN"/>
    <property type="match status" value="1"/>
</dbReference>
<evidence type="ECO:0000313" key="3">
    <source>
        <dbReference type="EMBL" id="UWM52963.1"/>
    </source>
</evidence>
<dbReference type="PANTHER" id="PTHR36435:SF1">
    <property type="entry name" value="CAAX AMINO TERMINAL PROTEASE FAMILY PROTEIN"/>
    <property type="match status" value="1"/>
</dbReference>
<dbReference type="KEGG" id="ssai:N0B31_12470"/>
<dbReference type="InterPro" id="IPR003675">
    <property type="entry name" value="Rce1/LyrA-like_dom"/>
</dbReference>
<feature type="transmembrane region" description="Helical" evidence="1">
    <location>
        <begin position="54"/>
        <end position="79"/>
    </location>
</feature>
<dbReference type="InterPro" id="IPR052710">
    <property type="entry name" value="CAAX_protease"/>
</dbReference>
<dbReference type="GO" id="GO:0008237">
    <property type="term" value="F:metallopeptidase activity"/>
    <property type="evidence" value="ECO:0007669"/>
    <property type="project" value="UniProtKB-KW"/>
</dbReference>
<proteinExistence type="predicted"/>
<name>A0A9E7QZU5_9EURY</name>
<keyword evidence="1" id="KW-0472">Membrane</keyword>
<dbReference type="Proteomes" id="UP001057580">
    <property type="component" value="Chromosome"/>
</dbReference>
<dbReference type="GeneID" id="74943250"/>
<evidence type="ECO:0000259" key="2">
    <source>
        <dbReference type="Pfam" id="PF02517"/>
    </source>
</evidence>
<accession>A0A9E7QZU5</accession>
<feature type="transmembrane region" description="Helical" evidence="1">
    <location>
        <begin position="100"/>
        <end position="120"/>
    </location>
</feature>
<dbReference type="GO" id="GO:0004175">
    <property type="term" value="F:endopeptidase activity"/>
    <property type="evidence" value="ECO:0007669"/>
    <property type="project" value="UniProtKB-ARBA"/>
</dbReference>